<name>A0A934WIU2_9RHOB</name>
<evidence type="ECO:0000313" key="3">
    <source>
        <dbReference type="Proteomes" id="UP000706333"/>
    </source>
</evidence>
<evidence type="ECO:0000313" key="2">
    <source>
        <dbReference type="EMBL" id="MBK5927316.1"/>
    </source>
</evidence>
<dbReference type="Gene3D" id="3.90.420.10">
    <property type="entry name" value="Oxidoreductase, molybdopterin-binding domain"/>
    <property type="match status" value="1"/>
</dbReference>
<dbReference type="AlphaFoldDB" id="A0A934WIU2"/>
<sequence>MGQLAGIRQGMIGAVVALWAAVAQADTHTDLTVVWVSGDRTKVHSMAALRALDPVTLTTSTPWTDSAQRFEGVPLARLLGSPRPGDGTLRLVALNDYVVEMPLADVGDTLPIVAYSRDGQPMSIRDKGPYWVIYPFDDSPDHRSETHFSRSVWQLVRIEVHP</sequence>
<evidence type="ECO:0000256" key="1">
    <source>
        <dbReference type="SAM" id="SignalP"/>
    </source>
</evidence>
<dbReference type="EMBL" id="NHSD01000232">
    <property type="protein sequence ID" value="MBK5927316.1"/>
    <property type="molecule type" value="Genomic_DNA"/>
</dbReference>
<organism evidence="2 3">
    <name type="scientific">Rhodobaculum claviforme</name>
    <dbReference type="NCBI Taxonomy" id="1549854"/>
    <lineage>
        <taxon>Bacteria</taxon>
        <taxon>Pseudomonadati</taxon>
        <taxon>Pseudomonadota</taxon>
        <taxon>Alphaproteobacteria</taxon>
        <taxon>Rhodobacterales</taxon>
        <taxon>Paracoccaceae</taxon>
        <taxon>Rhodobaculum</taxon>
    </lineage>
</organism>
<reference evidence="2" key="2">
    <citation type="journal article" date="2020" name="Microorganisms">
        <title>Osmotic Adaptation and Compatible Solute Biosynthesis of Phototrophic Bacteria as Revealed from Genome Analyses.</title>
        <authorList>
            <person name="Imhoff J.F."/>
            <person name="Rahn T."/>
            <person name="Kunzel S."/>
            <person name="Keller A."/>
            <person name="Neulinger S.C."/>
        </authorList>
    </citation>
    <scope>NUCLEOTIDE SEQUENCE</scope>
    <source>
        <strain evidence="2">LMG 28126</strain>
    </source>
</reference>
<dbReference type="SUPFAM" id="SSF56524">
    <property type="entry name" value="Oxidoreductase molybdopterin-binding domain"/>
    <property type="match status" value="1"/>
</dbReference>
<protein>
    <recommendedName>
        <fullName evidence="4">Oxidoreductase molybdopterin-binding domain-containing protein</fullName>
    </recommendedName>
</protein>
<feature type="signal peptide" evidence="1">
    <location>
        <begin position="1"/>
        <end position="25"/>
    </location>
</feature>
<evidence type="ECO:0008006" key="4">
    <source>
        <dbReference type="Google" id="ProtNLM"/>
    </source>
</evidence>
<keyword evidence="1" id="KW-0732">Signal</keyword>
<dbReference type="Proteomes" id="UP000706333">
    <property type="component" value="Unassembled WGS sequence"/>
</dbReference>
<proteinExistence type="predicted"/>
<dbReference type="RefSeq" id="WP_201157078.1">
    <property type="nucleotide sequence ID" value="NZ_NHSD01000232.1"/>
</dbReference>
<keyword evidence="3" id="KW-1185">Reference proteome</keyword>
<feature type="chain" id="PRO_5037004481" description="Oxidoreductase molybdopterin-binding domain-containing protein" evidence="1">
    <location>
        <begin position="26"/>
        <end position="162"/>
    </location>
</feature>
<comment type="caution">
    <text evidence="2">The sequence shown here is derived from an EMBL/GenBank/DDBJ whole genome shotgun (WGS) entry which is preliminary data.</text>
</comment>
<gene>
    <name evidence="2" type="ORF">CCR87_08250</name>
</gene>
<reference evidence="2" key="1">
    <citation type="submission" date="2017-05" db="EMBL/GenBank/DDBJ databases">
        <authorList>
            <person name="Imhoff J.F."/>
            <person name="Rahn T."/>
            <person name="Kuenzel S."/>
            <person name="Neulinger S.C."/>
        </authorList>
    </citation>
    <scope>NUCLEOTIDE SEQUENCE</scope>
    <source>
        <strain evidence="2">LMG 28126</strain>
    </source>
</reference>
<dbReference type="InterPro" id="IPR036374">
    <property type="entry name" value="OxRdtase_Mopterin-bd_sf"/>
</dbReference>
<accession>A0A934WIU2</accession>